<evidence type="ECO:0000313" key="12">
    <source>
        <dbReference type="EMBL" id="KAL3419428.1"/>
    </source>
</evidence>
<dbReference type="InterPro" id="IPR049730">
    <property type="entry name" value="SNF2/RAD54-like_C"/>
</dbReference>
<dbReference type="EMBL" id="JBFCZG010000008">
    <property type="protein sequence ID" value="KAL3419428.1"/>
    <property type="molecule type" value="Genomic_DNA"/>
</dbReference>
<feature type="region of interest" description="Disordered" evidence="9">
    <location>
        <begin position="1810"/>
        <end position="1894"/>
    </location>
</feature>
<dbReference type="Gene3D" id="3.40.50.10810">
    <property type="entry name" value="Tandem AAA-ATPase domain"/>
    <property type="match status" value="1"/>
</dbReference>
<evidence type="ECO:0000256" key="3">
    <source>
        <dbReference type="ARBA" id="ARBA00022741"/>
    </source>
</evidence>
<dbReference type="InterPro" id="IPR038718">
    <property type="entry name" value="SNF2-like_sf"/>
</dbReference>
<feature type="compositionally biased region" description="Polar residues" evidence="9">
    <location>
        <begin position="1841"/>
        <end position="1863"/>
    </location>
</feature>
<feature type="region of interest" description="Disordered" evidence="9">
    <location>
        <begin position="972"/>
        <end position="1035"/>
    </location>
</feature>
<dbReference type="InterPro" id="IPR001650">
    <property type="entry name" value="Helicase_C-like"/>
</dbReference>
<keyword evidence="4" id="KW-0378">Hydrolase</keyword>
<comment type="similarity">
    <text evidence="2">Belongs to the SNF2/RAD54 helicase family.</text>
</comment>
<evidence type="ECO:0000259" key="10">
    <source>
        <dbReference type="PROSITE" id="PS51192"/>
    </source>
</evidence>
<protein>
    <submittedName>
        <fullName evidence="12">Protein CHROMATIN REMODELING 20</fullName>
    </submittedName>
</protein>
<keyword evidence="8" id="KW-0539">Nucleus</keyword>
<evidence type="ECO:0000259" key="11">
    <source>
        <dbReference type="PROSITE" id="PS51194"/>
    </source>
</evidence>
<dbReference type="PANTHER" id="PTHR45797">
    <property type="entry name" value="RAD54-LIKE"/>
    <property type="match status" value="1"/>
</dbReference>
<dbReference type="PROSITE" id="PS51194">
    <property type="entry name" value="HELICASE_CTER"/>
    <property type="match status" value="1"/>
</dbReference>
<evidence type="ECO:0000256" key="9">
    <source>
        <dbReference type="SAM" id="MobiDB-lite"/>
    </source>
</evidence>
<proteinExistence type="inferred from homology"/>
<keyword evidence="7" id="KW-0238">DNA-binding</keyword>
<gene>
    <name evidence="12" type="ORF">PVAG01_09650</name>
</gene>
<evidence type="ECO:0000256" key="7">
    <source>
        <dbReference type="ARBA" id="ARBA00023125"/>
    </source>
</evidence>
<reference evidence="12 13" key="1">
    <citation type="submission" date="2024-06" db="EMBL/GenBank/DDBJ databases">
        <title>Complete genome of Phlyctema vagabunda strain 19-DSS-EL-015.</title>
        <authorList>
            <person name="Fiorenzani C."/>
        </authorList>
    </citation>
    <scope>NUCLEOTIDE SEQUENCE [LARGE SCALE GENOMIC DNA]</scope>
    <source>
        <strain evidence="12 13">19-DSS-EL-015</strain>
    </source>
</reference>
<dbReference type="SMART" id="SM00487">
    <property type="entry name" value="DEXDc"/>
    <property type="match status" value="1"/>
</dbReference>
<feature type="compositionally biased region" description="Acidic residues" evidence="9">
    <location>
        <begin position="627"/>
        <end position="647"/>
    </location>
</feature>
<dbReference type="InterPro" id="IPR000330">
    <property type="entry name" value="SNF2_N"/>
</dbReference>
<feature type="compositionally biased region" description="Low complexity" evidence="9">
    <location>
        <begin position="786"/>
        <end position="797"/>
    </location>
</feature>
<feature type="compositionally biased region" description="Acidic residues" evidence="9">
    <location>
        <begin position="974"/>
        <end position="989"/>
    </location>
</feature>
<feature type="compositionally biased region" description="Polar residues" evidence="9">
    <location>
        <begin position="1813"/>
        <end position="1823"/>
    </location>
</feature>
<dbReference type="PROSITE" id="PS51192">
    <property type="entry name" value="HELICASE_ATP_BIND_1"/>
    <property type="match status" value="1"/>
</dbReference>
<feature type="region of interest" description="Disordered" evidence="9">
    <location>
        <begin position="598"/>
        <end position="689"/>
    </location>
</feature>
<dbReference type="InterPro" id="IPR044574">
    <property type="entry name" value="ARIP4-like"/>
</dbReference>
<evidence type="ECO:0000256" key="2">
    <source>
        <dbReference type="ARBA" id="ARBA00007025"/>
    </source>
</evidence>
<feature type="compositionally biased region" description="Polar residues" evidence="9">
    <location>
        <begin position="1885"/>
        <end position="1894"/>
    </location>
</feature>
<keyword evidence="13" id="KW-1185">Reference proteome</keyword>
<feature type="domain" description="Helicase ATP-binding" evidence="10">
    <location>
        <begin position="1102"/>
        <end position="1305"/>
    </location>
</feature>
<feature type="compositionally biased region" description="Basic and acidic residues" evidence="9">
    <location>
        <begin position="1019"/>
        <end position="1035"/>
    </location>
</feature>
<evidence type="ECO:0000256" key="1">
    <source>
        <dbReference type="ARBA" id="ARBA00004123"/>
    </source>
</evidence>
<evidence type="ECO:0000313" key="13">
    <source>
        <dbReference type="Proteomes" id="UP001629113"/>
    </source>
</evidence>
<dbReference type="InterPro" id="IPR027417">
    <property type="entry name" value="P-loop_NTPase"/>
</dbReference>
<dbReference type="Gene3D" id="3.40.50.300">
    <property type="entry name" value="P-loop containing nucleotide triphosphate hydrolases"/>
    <property type="match status" value="1"/>
</dbReference>
<feature type="domain" description="Helicase C-terminal" evidence="11">
    <location>
        <begin position="1486"/>
        <end position="1635"/>
    </location>
</feature>
<comment type="caution">
    <text evidence="12">The sequence shown here is derived from an EMBL/GenBank/DDBJ whole genome shotgun (WGS) entry which is preliminary data.</text>
</comment>
<evidence type="ECO:0000256" key="4">
    <source>
        <dbReference type="ARBA" id="ARBA00022801"/>
    </source>
</evidence>
<dbReference type="CDD" id="cd18793">
    <property type="entry name" value="SF2_C_SNF"/>
    <property type="match status" value="1"/>
</dbReference>
<organism evidence="12 13">
    <name type="scientific">Phlyctema vagabunda</name>
    <dbReference type="NCBI Taxonomy" id="108571"/>
    <lineage>
        <taxon>Eukaryota</taxon>
        <taxon>Fungi</taxon>
        <taxon>Dikarya</taxon>
        <taxon>Ascomycota</taxon>
        <taxon>Pezizomycotina</taxon>
        <taxon>Leotiomycetes</taxon>
        <taxon>Helotiales</taxon>
        <taxon>Dermateaceae</taxon>
        <taxon>Phlyctema</taxon>
    </lineage>
</organism>
<keyword evidence="3" id="KW-0547">Nucleotide-binding</keyword>
<evidence type="ECO:0000256" key="8">
    <source>
        <dbReference type="ARBA" id="ARBA00023242"/>
    </source>
</evidence>
<keyword evidence="6" id="KW-0067">ATP-binding</keyword>
<dbReference type="InterPro" id="IPR014001">
    <property type="entry name" value="Helicase_ATP-bd"/>
</dbReference>
<dbReference type="PANTHER" id="PTHR45797:SF1">
    <property type="entry name" value="HELICASE ARIP4"/>
    <property type="match status" value="1"/>
</dbReference>
<dbReference type="Pfam" id="PF00176">
    <property type="entry name" value="SNF2-rel_dom"/>
    <property type="match status" value="1"/>
</dbReference>
<dbReference type="Pfam" id="PF00271">
    <property type="entry name" value="Helicase_C"/>
    <property type="match status" value="1"/>
</dbReference>
<dbReference type="SMART" id="SM00490">
    <property type="entry name" value="HELICc"/>
    <property type="match status" value="1"/>
</dbReference>
<dbReference type="SUPFAM" id="SSF52540">
    <property type="entry name" value="P-loop containing nucleoside triphosphate hydrolases"/>
    <property type="match status" value="2"/>
</dbReference>
<sequence length="2187" mass="245218">MDDDPWDWSVDRVVKELCTADRSWQGARGSMPDPVELERALREQGIEGNVFLLELNNVVLREEFGLKISARTYVKSAYQELRLKSPQYQQWCLKHHTDSYYSRSMEGMAHPSPGTYLPPRHAGSTMPSPATLAAKDSITTQEHDFPGNKRLKSLEADQIDDFSPEFHDFPEDLDILNRANAISTEHPQSAGVGINGKKRKRIAPTLISSILDSSVSREVPSSADHVILNHPSYIKPGTVFTDENGKKKLRPIHLSQDSKAIIGTGTLGLRQGQREHFQGNGILESLSSSLAKGYLGKNKMPVDDIFYTGVGVGEDLPTDSDDIDEFSLVSRGNISSGRRLYIHGITKYLFRSNIRVFQRHGKTFQAVLPYPTKLAPRHQEPSCTLYFISSDKKVHSRREHISVWPEIDPDATQKPSEDPFLDGGDTAIDWDPSCLEKYRLLEGGDSILPLYGESDEENEYDVDTWAEMEKERGEKLEKLPMVLKNSKLNPEAVNDAIDEAIAELVKAWRTTKLPKLLLAAWKIWAKARRDGNRRFRVQQLQLHLEHLKTRVAKMRAEIIGELWSSRKQVLKQTRIMEETIFQRESHAWEITLLERKSAPDKPTAEQQARLAATAAAKKAKKQHNVDEDGESLESEDDFASSDEDNLDDFIVSDGVGSATDKDLGLDLIGDEDDSDSATSERSVDPTSKIARAFTRRRTFSSIGQEEAAMDLEFNEGSVISAKDIRSPPHNSSRSARDMDDELSLPQHRRGGRAITSPQDIIELSSDGPDSQKYPGQIDLCTPTKPRPSQLPSSSSRPGKINIKLFTDSKPSNLPDKKDLPPLKDPKAISKYSSKIWTSMGDRDRLIIRFLYTDFDFRTRLALLNTIKGCSEDKLWIGIIGAAKTLATNKDYIEGVPEGSRADFRHLVRMLLMYIHCKELQILRFSGDSLAAKHLSAVEQSYEEEFPDFFQLCRKLPRYFQGVKDDSRYIKETEDQVEDQDDDDEDDEEPQQANKRRPRPAAVSDEEVPEEQPRKKRKKIAEDATAREMRNQDRVRLAEQEQRRLKLQAKLHKFGNTGVANGRIIINETKYEHHGYVYVHEVISQRIKPHQIDGVRFMWNQIVMHDEKLQGCLLAHTMGLGKTMQTITLLVAIAEASSSPDPRVSSQIPDSLKVSKTLILCPPGLIDNWVDELLIWAPKELLGDIRKIDAALKDPRERLQVIENWYEDAGVLIMGYEMFRKIIHNPPDKSGRTLLSEEEHARIKEALTDGPNIIVADEAHKMKNARSKITLATQNFRSMSRIALTGSPLANNVEEYHTMIDWIAPNYLGPISEFRLKYATPIQEGLYYDSEPYERRRSLKVLRVLTNDLSPKVHRADMTVLRNELPPKTEFVVAVPLTPLQHAAYTIYVKAMLSTTNDVTQSTLWHWLAVLTLLCNHPSCFKAKLEERSDEAQSKSQQLASSNPIEDPEDANIWKAGVSKALVREELQLFDHEADITSMLLSNKVKILCQILDASKQAGDKVLLFSSSIPTLDYLEQLCTDQDRKFNRLDGTTNISKRQKHTKDFNSNDTEVYLISTRAGGLGLNLYGANRVVIFDFKFNPIEEEQAVGRAFRIGQVKPVFVYRLIAAGTFEEVVHNTAVFKKQLASRVVDKKSPVSWAKKKTGEYLFEPRDTVQHDLAEYKGKDQLVLDKVLERQTPNPLIRSIVQSDTFEKTADENLTAEEEREVSELIKAKQLERLRPKEYHAINGQRESARRAELYKQGLAQRLANRAPLQQTQASSGESSMMHQVNMAIAAVQQDSAARRLNGLNRGVPSIGQPQARAAIPISEGFDLDQSQTPPSVGRQNRHNSPILGANTRIADSAQNTTTLPGPKRNMTTSATHVQSYDKAHTGKSKDQTLPERPVTQVKSRSNLSSVAVVTPVQNAPQSGSSPQGSPPKPVSSLEVLSIFQKEENALRRKRTDQLRSDSSTVISVLERIIQPLPAHEQEAAMKAVCKALRASPSTVTALLLKTQSPKGVFREIINNAQNGNSTVQNVGIPSFSSLPNTQEAASATSNGSQALSLNEVQGGLRTGLQQVLPSNSKIIKSADFHHFDRNQLENYMNEHGLDTSVDESNWVSMCKEEEKAKAAKLRGSSDPMLSKMFKAMSKRPAVPDSPSQSRHSRKTPKPSGRGEQQSGPSLPSWAKKGLKAKAAESKSSEAAPTKATRD</sequence>
<comment type="subcellular location">
    <subcellularLocation>
        <location evidence="1">Nucleus</location>
    </subcellularLocation>
</comment>
<evidence type="ECO:0000256" key="6">
    <source>
        <dbReference type="ARBA" id="ARBA00022840"/>
    </source>
</evidence>
<feature type="compositionally biased region" description="Basic and acidic residues" evidence="9">
    <location>
        <begin position="1864"/>
        <end position="1878"/>
    </location>
</feature>
<dbReference type="InterPro" id="IPR056026">
    <property type="entry name" value="DUF7607"/>
</dbReference>
<name>A0ABR4P7Z4_9HELO</name>
<accession>A0ABR4P7Z4</accession>
<feature type="region of interest" description="Disordered" evidence="9">
    <location>
        <begin position="719"/>
        <end position="821"/>
    </location>
</feature>
<dbReference type="Pfam" id="PF24580">
    <property type="entry name" value="DUF7607"/>
    <property type="match status" value="1"/>
</dbReference>
<dbReference type="CDD" id="cd18007">
    <property type="entry name" value="DEXHc_ATRX-like"/>
    <property type="match status" value="1"/>
</dbReference>
<evidence type="ECO:0000256" key="5">
    <source>
        <dbReference type="ARBA" id="ARBA00022806"/>
    </source>
</evidence>
<feature type="region of interest" description="Disordered" evidence="9">
    <location>
        <begin position="2123"/>
        <end position="2187"/>
    </location>
</feature>
<feature type="compositionally biased region" description="Low complexity" evidence="9">
    <location>
        <begin position="2177"/>
        <end position="2187"/>
    </location>
</feature>
<feature type="compositionally biased region" description="Low complexity" evidence="9">
    <location>
        <begin position="604"/>
        <end position="616"/>
    </location>
</feature>
<dbReference type="Proteomes" id="UP001629113">
    <property type="component" value="Unassembled WGS sequence"/>
</dbReference>
<keyword evidence="5" id="KW-0347">Helicase</keyword>